<comment type="similarity">
    <text evidence="1 2">Belongs to the glycosyl hydrolase 31 family.</text>
</comment>
<protein>
    <submittedName>
        <fullName evidence="7">Glycoside hydrolase family 31 protein</fullName>
    </submittedName>
</protein>
<dbReference type="SUPFAM" id="SSF51445">
    <property type="entry name" value="(Trans)glycosidases"/>
    <property type="match status" value="1"/>
</dbReference>
<feature type="domain" description="Glycoside hydrolase family 31 N-terminal" evidence="5">
    <location>
        <begin position="101"/>
        <end position="244"/>
    </location>
</feature>
<evidence type="ECO:0000256" key="2">
    <source>
        <dbReference type="RuleBase" id="RU361185"/>
    </source>
</evidence>
<evidence type="ECO:0000259" key="4">
    <source>
        <dbReference type="Pfam" id="PF01055"/>
    </source>
</evidence>
<reference evidence="7 9" key="1">
    <citation type="submission" date="2023-09" db="EMBL/GenBank/DDBJ databases">
        <title>Flavobacterium sp. a novel bacteria isolate from Pepper rhizosphere.</title>
        <authorList>
            <person name="Peng Y."/>
            <person name="Lee J."/>
        </authorList>
    </citation>
    <scope>NUCLEOTIDE SEQUENCE</scope>
    <source>
        <strain evidence="7">PMR2A8</strain>
        <strain evidence="8 9">PMTSA4</strain>
    </source>
</reference>
<dbReference type="PANTHER" id="PTHR43863">
    <property type="entry name" value="HYDROLASE, PUTATIVE (AFU_ORTHOLOGUE AFUA_1G03140)-RELATED"/>
    <property type="match status" value="1"/>
</dbReference>
<keyword evidence="2" id="KW-0326">Glycosidase</keyword>
<evidence type="ECO:0000259" key="5">
    <source>
        <dbReference type="Pfam" id="PF13802"/>
    </source>
</evidence>
<dbReference type="GO" id="GO:0004553">
    <property type="term" value="F:hydrolase activity, hydrolyzing O-glycosyl compounds"/>
    <property type="evidence" value="ECO:0007669"/>
    <property type="project" value="InterPro"/>
</dbReference>
<dbReference type="KEGG" id="fcj:RN605_11710"/>
<feature type="region of interest" description="Disordered" evidence="3">
    <location>
        <begin position="58"/>
        <end position="81"/>
    </location>
</feature>
<feature type="domain" description="Glycoside hydrolase family 31 TIM barrel" evidence="4">
    <location>
        <begin position="287"/>
        <end position="606"/>
    </location>
</feature>
<dbReference type="InterPro" id="IPR025887">
    <property type="entry name" value="Glyco_hydro_31_N_dom"/>
</dbReference>
<accession>A0AA96EZQ4</accession>
<dbReference type="InterPro" id="IPR013780">
    <property type="entry name" value="Glyco_hydro_b"/>
</dbReference>
<dbReference type="Gene3D" id="3.20.20.80">
    <property type="entry name" value="Glycosidases"/>
    <property type="match status" value="1"/>
</dbReference>
<dbReference type="InterPro" id="IPR000322">
    <property type="entry name" value="Glyco_hydro_31_TIM"/>
</dbReference>
<dbReference type="RefSeq" id="WP_313324995.1">
    <property type="nucleotide sequence ID" value="NZ_CP134878.1"/>
</dbReference>
<dbReference type="EMBL" id="CP134890">
    <property type="protein sequence ID" value="WNM21341.1"/>
    <property type="molecule type" value="Genomic_DNA"/>
</dbReference>
<dbReference type="Gene3D" id="2.60.40.1760">
    <property type="entry name" value="glycosyl hydrolase (family 31)"/>
    <property type="match status" value="1"/>
</dbReference>
<feature type="domain" description="Glycosyl hydrolase family 31 C-terminal" evidence="6">
    <location>
        <begin position="614"/>
        <end position="701"/>
    </location>
</feature>
<dbReference type="InterPro" id="IPR017853">
    <property type="entry name" value="GH"/>
</dbReference>
<evidence type="ECO:0000313" key="7">
    <source>
        <dbReference type="EMBL" id="WNM19952.1"/>
    </source>
</evidence>
<proteinExistence type="inferred from homology"/>
<dbReference type="InterPro" id="IPR051816">
    <property type="entry name" value="Glycosyl_Hydrolase_31"/>
</dbReference>
<organism evidence="7">
    <name type="scientific">Flavobacterium capsici</name>
    <dbReference type="NCBI Taxonomy" id="3075618"/>
    <lineage>
        <taxon>Bacteria</taxon>
        <taxon>Pseudomonadati</taxon>
        <taxon>Bacteroidota</taxon>
        <taxon>Flavobacteriia</taxon>
        <taxon>Flavobacteriales</taxon>
        <taxon>Flavobacteriaceae</taxon>
        <taxon>Flavobacterium</taxon>
    </lineage>
</organism>
<dbReference type="SUPFAM" id="SSF51011">
    <property type="entry name" value="Glycosyl hydrolase domain"/>
    <property type="match status" value="1"/>
</dbReference>
<evidence type="ECO:0000313" key="8">
    <source>
        <dbReference type="EMBL" id="WNM21341.1"/>
    </source>
</evidence>
<name>A0AA96EZQ4_9FLAO</name>
<dbReference type="CDD" id="cd06598">
    <property type="entry name" value="GH31_transferase_CtsZ"/>
    <property type="match status" value="1"/>
</dbReference>
<dbReference type="InterPro" id="IPR048395">
    <property type="entry name" value="Glyco_hydro_31_C"/>
</dbReference>
<keyword evidence="2 7" id="KW-0378">Hydrolase</keyword>
<dbReference type="Proteomes" id="UP001304515">
    <property type="component" value="Chromosome"/>
</dbReference>
<evidence type="ECO:0000256" key="3">
    <source>
        <dbReference type="SAM" id="MobiDB-lite"/>
    </source>
</evidence>
<dbReference type="EMBL" id="CP134878">
    <property type="protein sequence ID" value="WNM19952.1"/>
    <property type="molecule type" value="Genomic_DNA"/>
</dbReference>
<keyword evidence="9" id="KW-1185">Reference proteome</keyword>
<accession>A0AA96F4H8</accession>
<dbReference type="AlphaFoldDB" id="A0AA96EZQ4"/>
<dbReference type="InterPro" id="IPR011013">
    <property type="entry name" value="Gal_mutarotase_sf_dom"/>
</dbReference>
<dbReference type="PANTHER" id="PTHR43863:SF2">
    <property type="entry name" value="MALTASE-GLUCOAMYLASE"/>
    <property type="match status" value="1"/>
</dbReference>
<dbReference type="Pfam" id="PF21365">
    <property type="entry name" value="Glyco_hydro_31_3rd"/>
    <property type="match status" value="1"/>
</dbReference>
<dbReference type="Pfam" id="PF01055">
    <property type="entry name" value="Glyco_hydro_31_2nd"/>
    <property type="match status" value="1"/>
</dbReference>
<evidence type="ECO:0000256" key="1">
    <source>
        <dbReference type="ARBA" id="ARBA00007806"/>
    </source>
</evidence>
<evidence type="ECO:0000259" key="6">
    <source>
        <dbReference type="Pfam" id="PF21365"/>
    </source>
</evidence>
<dbReference type="GO" id="GO:0030246">
    <property type="term" value="F:carbohydrate binding"/>
    <property type="evidence" value="ECO:0007669"/>
    <property type="project" value="InterPro"/>
</dbReference>
<dbReference type="Pfam" id="PF13802">
    <property type="entry name" value="Gal_mutarotas_2"/>
    <property type="match status" value="1"/>
</dbReference>
<dbReference type="GO" id="GO:0005975">
    <property type="term" value="P:carbohydrate metabolic process"/>
    <property type="evidence" value="ECO:0007669"/>
    <property type="project" value="InterPro"/>
</dbReference>
<dbReference type="CDD" id="cd14752">
    <property type="entry name" value="GH31_N"/>
    <property type="match status" value="1"/>
</dbReference>
<feature type="compositionally biased region" description="Low complexity" evidence="3">
    <location>
        <begin position="61"/>
        <end position="70"/>
    </location>
</feature>
<dbReference type="Gene3D" id="2.60.40.1180">
    <property type="entry name" value="Golgi alpha-mannosidase II"/>
    <property type="match status" value="2"/>
</dbReference>
<evidence type="ECO:0000313" key="9">
    <source>
        <dbReference type="Proteomes" id="UP001304515"/>
    </source>
</evidence>
<sequence>MKKILFLFLVTTLSFAQNENRKYLSHTWKDNVLEIKVNDGVYSIKSYNENTIETSFYPNSDANNPAPTAADPKKTKYAENTAGGDTKIKNYGHSTAVGSPEKNNYALSSAVIYPKKSFYASKLVATNSELTIYTGTATVTITKNPFQITYATDRGILFSEKQGYTKVNDSTETINFNISKDEMLYGGGARALGMNRRGNRLQLYNRAHYGYETRAELMNFCIPLVMSSKMYAIHFDNPAIGYLDLDSKKENTITYETISGRKTYQVIVGSSWENLIQNYTDMTGKQPLPPRWSLGNFSSRFGYHTQEEVENTIDKFQKDSIPVDAIILDLYWFGKTVKNTMGNLEWDKDNFPKPEEMMAKLKDKGVKTVVITEPFILTTSSKWKETAEKKLLATDKDGNPATWEFYFGNTGIVDIFKPQGKEWFWTIYKKLINQGVSGMWGDLGEPEVFPSRVITAGGKADEVHNIYGHNWAKLIADGYQKDFPNQRPFILMRAGYSGSQRYGMMPWSGDVNRTWGGLQSQMEIAMQMGMQGMAYMHSDLGGFAGDYFDNELYLRWLQYGVFNPIFRPHAQEDVASEVARKDIVTKAKAKKSVELRYQLMPYNYTLAYENSTSGKPLMRPLFFEEPTNERLLTEKESYLWGNDFLIKPITHAGVSSCEVYFPKSSNWYDFYTDKKYDAGTTQTVSVSELAIPTYVRGGSFIPMIKTIQNTTNYNVNQFDLHYYFDASVANSSGQLFNDDGSTPNTIANGSYELMRFTAASNPKNTTIKFSNEIGKNYAATDKTVNLKIHNCNPKKVTVNGKKVNFSSTNNGVNIPVTWTKNTAPEINLEF</sequence>
<dbReference type="SUPFAM" id="SSF74650">
    <property type="entry name" value="Galactose mutarotase-like"/>
    <property type="match status" value="1"/>
</dbReference>
<gene>
    <name evidence="8" type="ORF">RN605_11710</name>
    <name evidence="7" type="ORF">RN608_04540</name>
</gene>